<feature type="signal peptide" evidence="1">
    <location>
        <begin position="1"/>
        <end position="21"/>
    </location>
</feature>
<evidence type="ECO:0000313" key="3">
    <source>
        <dbReference type="Proteomes" id="UP001549749"/>
    </source>
</evidence>
<organism evidence="2 3">
    <name type="scientific">Chitinophaga defluvii</name>
    <dbReference type="NCBI Taxonomy" id="3163343"/>
    <lineage>
        <taxon>Bacteria</taxon>
        <taxon>Pseudomonadati</taxon>
        <taxon>Bacteroidota</taxon>
        <taxon>Chitinophagia</taxon>
        <taxon>Chitinophagales</taxon>
        <taxon>Chitinophagaceae</taxon>
        <taxon>Chitinophaga</taxon>
    </lineage>
</organism>
<evidence type="ECO:0008006" key="4">
    <source>
        <dbReference type="Google" id="ProtNLM"/>
    </source>
</evidence>
<evidence type="ECO:0000256" key="1">
    <source>
        <dbReference type="SAM" id="SignalP"/>
    </source>
</evidence>
<sequence length="123" mass="13163">MKVFLLSFLLAMLMACTNKEAPQPAGAGSSVNCSTANITSDYAFAVIQTNCSNRGCHPGGNSPEVADFATLARLKAYVNSHKSIFELRVTSAQADMPQSQTYPPLSRGMRDSLACWIAKGMPD</sequence>
<dbReference type="EMBL" id="JBEXAC010000002">
    <property type="protein sequence ID" value="MET6999775.1"/>
    <property type="molecule type" value="Genomic_DNA"/>
</dbReference>
<keyword evidence="1" id="KW-0732">Signal</keyword>
<dbReference type="Proteomes" id="UP001549749">
    <property type="component" value="Unassembled WGS sequence"/>
</dbReference>
<name>A0ABV2TAX9_9BACT</name>
<evidence type="ECO:0000313" key="2">
    <source>
        <dbReference type="EMBL" id="MET6999775.1"/>
    </source>
</evidence>
<proteinExistence type="predicted"/>
<dbReference type="RefSeq" id="WP_354662337.1">
    <property type="nucleotide sequence ID" value="NZ_JBEXAC010000002.1"/>
</dbReference>
<feature type="chain" id="PRO_5047065286" description="Cytochrome c domain-containing protein" evidence="1">
    <location>
        <begin position="22"/>
        <end position="123"/>
    </location>
</feature>
<dbReference type="PROSITE" id="PS51257">
    <property type="entry name" value="PROKAR_LIPOPROTEIN"/>
    <property type="match status" value="1"/>
</dbReference>
<keyword evidence="3" id="KW-1185">Reference proteome</keyword>
<gene>
    <name evidence="2" type="ORF">ABR189_20465</name>
</gene>
<protein>
    <recommendedName>
        <fullName evidence="4">Cytochrome c domain-containing protein</fullName>
    </recommendedName>
</protein>
<reference evidence="2 3" key="1">
    <citation type="submission" date="2024-06" db="EMBL/GenBank/DDBJ databases">
        <title>Chitinophaga defluvii sp. nov., isolated from municipal sewage.</title>
        <authorList>
            <person name="Zhang L."/>
        </authorList>
    </citation>
    <scope>NUCLEOTIDE SEQUENCE [LARGE SCALE GENOMIC DNA]</scope>
    <source>
        <strain evidence="2 3">H8</strain>
    </source>
</reference>
<accession>A0ABV2TAX9</accession>
<comment type="caution">
    <text evidence="2">The sequence shown here is derived from an EMBL/GenBank/DDBJ whole genome shotgun (WGS) entry which is preliminary data.</text>
</comment>